<proteinExistence type="predicted"/>
<organism evidence="3">
    <name type="scientific">marine sediment metagenome</name>
    <dbReference type="NCBI Taxonomy" id="412755"/>
    <lineage>
        <taxon>unclassified sequences</taxon>
        <taxon>metagenomes</taxon>
        <taxon>ecological metagenomes</taxon>
    </lineage>
</organism>
<feature type="region of interest" description="Disordered" evidence="2">
    <location>
        <begin position="1"/>
        <end position="21"/>
    </location>
</feature>
<comment type="caution">
    <text evidence="3">The sequence shown here is derived from an EMBL/GenBank/DDBJ whole genome shotgun (WGS) entry which is preliminary data.</text>
</comment>
<evidence type="ECO:0000256" key="2">
    <source>
        <dbReference type="SAM" id="MobiDB-lite"/>
    </source>
</evidence>
<dbReference type="EMBL" id="LAZR01043910">
    <property type="protein sequence ID" value="KKL05951.1"/>
    <property type="molecule type" value="Genomic_DNA"/>
</dbReference>
<reference evidence="3" key="1">
    <citation type="journal article" date="2015" name="Nature">
        <title>Complex archaea that bridge the gap between prokaryotes and eukaryotes.</title>
        <authorList>
            <person name="Spang A."/>
            <person name="Saw J.H."/>
            <person name="Jorgensen S.L."/>
            <person name="Zaremba-Niedzwiedzka K."/>
            <person name="Martijn J."/>
            <person name="Lind A.E."/>
            <person name="van Eijk R."/>
            <person name="Schleper C."/>
            <person name="Guy L."/>
            <person name="Ettema T.J."/>
        </authorList>
    </citation>
    <scope>NUCLEOTIDE SEQUENCE</scope>
</reference>
<gene>
    <name evidence="3" type="ORF">LCGC14_2600890</name>
</gene>
<protein>
    <submittedName>
        <fullName evidence="3">Uncharacterized protein</fullName>
    </submittedName>
</protein>
<name>A0A0F9CJR3_9ZZZZ</name>
<evidence type="ECO:0000256" key="1">
    <source>
        <dbReference type="SAM" id="Coils"/>
    </source>
</evidence>
<keyword evidence="1" id="KW-0175">Coiled coil</keyword>
<feature type="coiled-coil region" evidence="1">
    <location>
        <begin position="29"/>
        <end position="56"/>
    </location>
</feature>
<dbReference type="AlphaFoldDB" id="A0A0F9CJR3"/>
<evidence type="ECO:0000313" key="3">
    <source>
        <dbReference type="EMBL" id="KKL05951.1"/>
    </source>
</evidence>
<accession>A0A0F9CJR3</accession>
<sequence>MKFRLPARRSGCPWEGSGSGNGDDMRAIEKRLRIRIECLENEAKEITLDRQQYRDYFSNKLRWFIELQGKGTTAATAYMIEDLAKLLQRTQWFNW</sequence>